<dbReference type="GO" id="GO:0006950">
    <property type="term" value="P:response to stress"/>
    <property type="evidence" value="ECO:0007669"/>
    <property type="project" value="TreeGrafter"/>
</dbReference>
<feature type="region of interest" description="Disordered" evidence="1">
    <location>
        <begin position="1"/>
        <end position="48"/>
    </location>
</feature>
<reference evidence="3" key="1">
    <citation type="submission" date="2020-11" db="EMBL/GenBank/DDBJ databases">
        <title>Whole-genome analyses of Nonomuraea sp. K274.</title>
        <authorList>
            <person name="Veyisoglu A."/>
        </authorList>
    </citation>
    <scope>NUCLEOTIDE SEQUENCE</scope>
    <source>
        <strain evidence="3">K274</strain>
    </source>
</reference>
<dbReference type="Pfam" id="PF12802">
    <property type="entry name" value="MarR_2"/>
    <property type="match status" value="1"/>
</dbReference>
<name>A0A931ADH4_9ACTN</name>
<evidence type="ECO:0000313" key="3">
    <source>
        <dbReference type="EMBL" id="MBF8189600.1"/>
    </source>
</evidence>
<organism evidence="3 4">
    <name type="scientific">Nonomuraea cypriaca</name>
    <dbReference type="NCBI Taxonomy" id="1187855"/>
    <lineage>
        <taxon>Bacteria</taxon>
        <taxon>Bacillati</taxon>
        <taxon>Actinomycetota</taxon>
        <taxon>Actinomycetes</taxon>
        <taxon>Streptosporangiales</taxon>
        <taxon>Streptosporangiaceae</taxon>
        <taxon>Nonomuraea</taxon>
    </lineage>
</organism>
<keyword evidence="4" id="KW-1185">Reference proteome</keyword>
<dbReference type="PANTHER" id="PTHR33164:SF99">
    <property type="entry name" value="MARR FAMILY REGULATORY PROTEIN"/>
    <property type="match status" value="1"/>
</dbReference>
<accession>A0A931ADH4</accession>
<protein>
    <submittedName>
        <fullName evidence="3">Winged helix-turn-helix transcriptional regulator</fullName>
    </submittedName>
</protein>
<dbReference type="InterPro" id="IPR036388">
    <property type="entry name" value="WH-like_DNA-bd_sf"/>
</dbReference>
<gene>
    <name evidence="3" type="ORF">ITP53_28460</name>
</gene>
<sequence length="192" mass="20663">MSRPTPALGSERSSEGGEQASVDRDGDAGEVGGARGGEEGDEFGGFLWPPGAAQGAARRWAHTANGLTPRQFHILGLLHDRGPLAQTDLAAETDAAASVLVTQLNPLEAEALVTRTRDPRDRRRHLVLLTEKGQRLLRTAAAAQQQVEDDLFRSLNESQRAQLTQLLVLVRDDLTEGNEHCGTPASLDRKTS</sequence>
<dbReference type="InterPro" id="IPR039422">
    <property type="entry name" value="MarR/SlyA-like"/>
</dbReference>
<dbReference type="SUPFAM" id="SSF46785">
    <property type="entry name" value="Winged helix' DNA-binding domain"/>
    <property type="match status" value="1"/>
</dbReference>
<evidence type="ECO:0000256" key="1">
    <source>
        <dbReference type="SAM" id="MobiDB-lite"/>
    </source>
</evidence>
<dbReference type="AlphaFoldDB" id="A0A931ADH4"/>
<feature type="domain" description="HTH marR-type" evidence="2">
    <location>
        <begin position="1"/>
        <end position="172"/>
    </location>
</feature>
<dbReference type="PROSITE" id="PS50995">
    <property type="entry name" value="HTH_MARR_2"/>
    <property type="match status" value="1"/>
</dbReference>
<dbReference type="Proteomes" id="UP000605361">
    <property type="component" value="Unassembled WGS sequence"/>
</dbReference>
<dbReference type="SMART" id="SM00347">
    <property type="entry name" value="HTH_MARR"/>
    <property type="match status" value="1"/>
</dbReference>
<dbReference type="InterPro" id="IPR036390">
    <property type="entry name" value="WH_DNA-bd_sf"/>
</dbReference>
<dbReference type="EMBL" id="JADOGI010000096">
    <property type="protein sequence ID" value="MBF8189600.1"/>
    <property type="molecule type" value="Genomic_DNA"/>
</dbReference>
<comment type="caution">
    <text evidence="3">The sequence shown here is derived from an EMBL/GenBank/DDBJ whole genome shotgun (WGS) entry which is preliminary data.</text>
</comment>
<dbReference type="Gene3D" id="1.10.10.10">
    <property type="entry name" value="Winged helix-like DNA-binding domain superfamily/Winged helix DNA-binding domain"/>
    <property type="match status" value="1"/>
</dbReference>
<evidence type="ECO:0000313" key="4">
    <source>
        <dbReference type="Proteomes" id="UP000605361"/>
    </source>
</evidence>
<proteinExistence type="predicted"/>
<evidence type="ECO:0000259" key="2">
    <source>
        <dbReference type="PROSITE" id="PS50995"/>
    </source>
</evidence>
<dbReference type="GO" id="GO:0003700">
    <property type="term" value="F:DNA-binding transcription factor activity"/>
    <property type="evidence" value="ECO:0007669"/>
    <property type="project" value="InterPro"/>
</dbReference>
<dbReference type="PANTHER" id="PTHR33164">
    <property type="entry name" value="TRANSCRIPTIONAL REGULATOR, MARR FAMILY"/>
    <property type="match status" value="1"/>
</dbReference>
<dbReference type="InterPro" id="IPR000835">
    <property type="entry name" value="HTH_MarR-typ"/>
</dbReference>